<feature type="region of interest" description="Disordered" evidence="1">
    <location>
        <begin position="45"/>
        <end position="70"/>
    </location>
</feature>
<evidence type="ECO:0000256" key="1">
    <source>
        <dbReference type="SAM" id="MobiDB-lite"/>
    </source>
</evidence>
<protein>
    <submittedName>
        <fullName evidence="2">Uncharacterized protein</fullName>
    </submittedName>
</protein>
<feature type="compositionally biased region" description="Basic and acidic residues" evidence="1">
    <location>
        <begin position="45"/>
        <end position="54"/>
    </location>
</feature>
<organism evidence="2 4">
    <name type="scientific">Brassica cretica</name>
    <name type="common">Mustard</name>
    <dbReference type="NCBI Taxonomy" id="69181"/>
    <lineage>
        <taxon>Eukaryota</taxon>
        <taxon>Viridiplantae</taxon>
        <taxon>Streptophyta</taxon>
        <taxon>Embryophyta</taxon>
        <taxon>Tracheophyta</taxon>
        <taxon>Spermatophyta</taxon>
        <taxon>Magnoliopsida</taxon>
        <taxon>eudicotyledons</taxon>
        <taxon>Gunneridae</taxon>
        <taxon>Pentapetalae</taxon>
        <taxon>rosids</taxon>
        <taxon>malvids</taxon>
        <taxon>Brassicales</taxon>
        <taxon>Brassicaceae</taxon>
        <taxon>Brassiceae</taxon>
        <taxon>Brassica</taxon>
    </lineage>
</organism>
<sequence>MDVVVVAVNRSELLWNFQKAKRPSQLDTQPVRDLIPFATQLDTKLDSQHVRDPSQRQSVRYRQQPVRDSTISARDLSNGQFQPATISKQSVRGSSLFGGLFNPS</sequence>
<dbReference type="AlphaFoldDB" id="A0A8S9J9K6"/>
<comment type="caution">
    <text evidence="2">The sequence shown here is derived from an EMBL/GenBank/DDBJ whole genome shotgun (WGS) entry which is preliminary data.</text>
</comment>
<proteinExistence type="predicted"/>
<feature type="compositionally biased region" description="Polar residues" evidence="1">
    <location>
        <begin position="55"/>
        <end position="70"/>
    </location>
</feature>
<evidence type="ECO:0000313" key="2">
    <source>
        <dbReference type="EMBL" id="KAF2578798.1"/>
    </source>
</evidence>
<name>A0A8S9J9K6_BRACR</name>
<evidence type="ECO:0000313" key="3">
    <source>
        <dbReference type="EMBL" id="KAF2591083.1"/>
    </source>
</evidence>
<dbReference type="EMBL" id="QGKW02001660">
    <property type="protein sequence ID" value="KAF2578798.1"/>
    <property type="molecule type" value="Genomic_DNA"/>
</dbReference>
<gene>
    <name evidence="2" type="ORF">F2Q68_00006148</name>
    <name evidence="3" type="ORF">F2Q70_00039063</name>
</gene>
<reference evidence="2" key="1">
    <citation type="submission" date="2019-12" db="EMBL/GenBank/DDBJ databases">
        <title>Genome sequencing and annotation of Brassica cretica.</title>
        <authorList>
            <person name="Studholme D.J."/>
            <person name="Sarris P.F."/>
        </authorList>
    </citation>
    <scope>NUCLEOTIDE SEQUENCE</scope>
    <source>
        <strain evidence="2">PFS-001/15</strain>
        <strain evidence="3">PFS-102/07</strain>
        <tissue evidence="2">Leaf</tissue>
    </source>
</reference>
<accession>A0A8S9J9K6</accession>
<evidence type="ECO:0000313" key="4">
    <source>
        <dbReference type="Proteomes" id="UP000712281"/>
    </source>
</evidence>
<dbReference type="Proteomes" id="UP000712281">
    <property type="component" value="Unassembled WGS sequence"/>
</dbReference>
<dbReference type="EMBL" id="QGKY02000190">
    <property type="protein sequence ID" value="KAF2591083.1"/>
    <property type="molecule type" value="Genomic_DNA"/>
</dbReference>